<evidence type="ECO:0000313" key="2">
    <source>
        <dbReference type="EMBL" id="KKQ69956.1"/>
    </source>
</evidence>
<name>A0A0G0MYH3_9BACT</name>
<protein>
    <submittedName>
        <fullName evidence="2">Uncharacterized protein</fullName>
    </submittedName>
</protein>
<keyword evidence="1" id="KW-0472">Membrane</keyword>
<comment type="caution">
    <text evidence="2">The sequence shown here is derived from an EMBL/GenBank/DDBJ whole genome shotgun (WGS) entry which is preliminary data.</text>
</comment>
<gene>
    <name evidence="2" type="ORF">US91_C0008G0076</name>
</gene>
<dbReference type="AlphaFoldDB" id="A0A0G0MYH3"/>
<keyword evidence="1" id="KW-0812">Transmembrane</keyword>
<organism evidence="2 3">
    <name type="scientific">Candidatus Falkowbacteria bacterium GW2011_GWE1_38_31</name>
    <dbReference type="NCBI Taxonomy" id="1618638"/>
    <lineage>
        <taxon>Bacteria</taxon>
        <taxon>Candidatus Falkowiibacteriota</taxon>
    </lineage>
</organism>
<keyword evidence="1" id="KW-1133">Transmembrane helix</keyword>
<evidence type="ECO:0000313" key="3">
    <source>
        <dbReference type="Proteomes" id="UP000034022"/>
    </source>
</evidence>
<dbReference type="Proteomes" id="UP000034022">
    <property type="component" value="Unassembled WGS sequence"/>
</dbReference>
<accession>A0A0G0MYH3</accession>
<proteinExistence type="predicted"/>
<evidence type="ECO:0000256" key="1">
    <source>
        <dbReference type="SAM" id="Phobius"/>
    </source>
</evidence>
<reference evidence="2 3" key="1">
    <citation type="journal article" date="2015" name="Nature">
        <title>rRNA introns, odd ribosomes, and small enigmatic genomes across a large radiation of phyla.</title>
        <authorList>
            <person name="Brown C.T."/>
            <person name="Hug L.A."/>
            <person name="Thomas B.C."/>
            <person name="Sharon I."/>
            <person name="Castelle C.J."/>
            <person name="Singh A."/>
            <person name="Wilkins M.J."/>
            <person name="Williams K.H."/>
            <person name="Banfield J.F."/>
        </authorList>
    </citation>
    <scope>NUCLEOTIDE SEQUENCE [LARGE SCALE GENOMIC DNA]</scope>
</reference>
<feature type="transmembrane region" description="Helical" evidence="1">
    <location>
        <begin position="228"/>
        <end position="246"/>
    </location>
</feature>
<dbReference type="EMBL" id="LBUU01000008">
    <property type="protein sequence ID" value="KKQ69956.1"/>
    <property type="molecule type" value="Genomic_DNA"/>
</dbReference>
<sequence>MSKVFKIAYVVWLVIILTAWFQTKDLPEKTEINSAVYNEPIQSDATSRKDFSFAYRGKDYEVKPLADYELWGLVVSVNNINAWYNFYHDENTVNLKDVCVVWGENARNGSYADKAIKFSSGEWTCYYEWFGRMQNEFYPNKLSNNHLLSDSEAVRSLIRRANIGDQIHLQGALVDYAEDGTDWYRKTSLSRDDVNSNSRSGGACEVFFVDDMDFLQRFHPFWNYVWQWKWRIFFFVFVINALWFFYGTHKEHRAAFKVIKN</sequence>